<name>A0A1H7W707_9HYPH</name>
<gene>
    <name evidence="3" type="ORF">SAMN04515666_10826</name>
</gene>
<protein>
    <submittedName>
        <fullName evidence="3">Alginate export</fullName>
    </submittedName>
</protein>
<dbReference type="InterPro" id="IPR025388">
    <property type="entry name" value="Alginate_export_dom"/>
</dbReference>
<evidence type="ECO:0000313" key="3">
    <source>
        <dbReference type="EMBL" id="SEM16825.1"/>
    </source>
</evidence>
<proteinExistence type="predicted"/>
<keyword evidence="1" id="KW-0732">Signal</keyword>
<accession>A0A1H7W707</accession>
<dbReference type="InterPro" id="IPR053728">
    <property type="entry name" value="Alginate_Permeability_Chnl"/>
</dbReference>
<evidence type="ECO:0000259" key="2">
    <source>
        <dbReference type="Pfam" id="PF13372"/>
    </source>
</evidence>
<organism evidence="3 4">
    <name type="scientific">Bosea lupini</name>
    <dbReference type="NCBI Taxonomy" id="1036779"/>
    <lineage>
        <taxon>Bacteria</taxon>
        <taxon>Pseudomonadati</taxon>
        <taxon>Pseudomonadota</taxon>
        <taxon>Alphaproteobacteria</taxon>
        <taxon>Hyphomicrobiales</taxon>
        <taxon>Boseaceae</taxon>
        <taxon>Bosea</taxon>
    </lineage>
</organism>
<dbReference type="AlphaFoldDB" id="A0A1H7W707"/>
<evidence type="ECO:0000256" key="1">
    <source>
        <dbReference type="SAM" id="SignalP"/>
    </source>
</evidence>
<dbReference type="EMBL" id="FOAN01000008">
    <property type="protein sequence ID" value="SEM16825.1"/>
    <property type="molecule type" value="Genomic_DNA"/>
</dbReference>
<keyword evidence="4" id="KW-1185">Reference proteome</keyword>
<dbReference type="Pfam" id="PF13372">
    <property type="entry name" value="Alginate_exp"/>
    <property type="match status" value="1"/>
</dbReference>
<reference evidence="4" key="1">
    <citation type="submission" date="2016-10" db="EMBL/GenBank/DDBJ databases">
        <authorList>
            <person name="Varghese N."/>
            <person name="Submissions S."/>
        </authorList>
    </citation>
    <scope>NUCLEOTIDE SEQUENCE [LARGE SCALE GENOMIC DNA]</scope>
    <source>
        <strain evidence="4">LMG 26383,CCUG 61248,R- 45681</strain>
    </source>
</reference>
<feature type="domain" description="Alginate export" evidence="2">
    <location>
        <begin position="53"/>
        <end position="440"/>
    </location>
</feature>
<sequence length="449" mass="48243">MRRLRKATLVGACWLPLAGAAMAQADKPGGTPETDPFDRFKDIALTADGAVGLRLGGQIRIRPEFSRHPVFGLATPDHNNGLLIRSFLSADLRLGPYLRAFVEVVSGQAPIWAGTPPGTQLDRLDLRQGYGELTLPIAAGSLMVRGGRQEMSFGSSRLISVRDSPNIRRAFDGVRAAWIASPDTRVDAFLVRPVAPLAGLFDDRSDPAQVFWGVYGANPVPGVPGLKADLYYLGLNRENARFAQGTADEHRHTVGARLFGKAGGFDWNLEGAYQFGNFGRADIQAWMASAVVGYSFADLPFMPRLGLNADAFSGDGNLRDGKLGTFNPLFPRLPYFSEANLVGPANLLNIQPNITLALLPKVKLTLGWNPLWKQAKADAFYGPAITPVARTAGGAGRYLGQQVSTTLEWTASDHLTLGGTYVAYAPGERIRQAGGRSGSFAAGWATVTF</sequence>
<feature type="signal peptide" evidence="1">
    <location>
        <begin position="1"/>
        <end position="23"/>
    </location>
</feature>
<dbReference type="Proteomes" id="UP000199664">
    <property type="component" value="Unassembled WGS sequence"/>
</dbReference>
<feature type="chain" id="PRO_5011720490" evidence="1">
    <location>
        <begin position="24"/>
        <end position="449"/>
    </location>
</feature>
<evidence type="ECO:0000313" key="4">
    <source>
        <dbReference type="Proteomes" id="UP000199664"/>
    </source>
</evidence>
<dbReference type="STRING" id="1036779.SAMN04515666_10826"/>
<dbReference type="Gene3D" id="2.40.160.100">
    <property type="match status" value="1"/>
</dbReference>
<dbReference type="OrthoDB" id="311329at2"/>
<dbReference type="RefSeq" id="WP_091839594.1">
    <property type="nucleotide sequence ID" value="NZ_FOAN01000008.1"/>
</dbReference>